<dbReference type="GO" id="GO:0000122">
    <property type="term" value="P:negative regulation of transcription by RNA polymerase II"/>
    <property type="evidence" value="ECO:0007669"/>
    <property type="project" value="TreeGrafter"/>
</dbReference>
<dbReference type="Pfam" id="PF00105">
    <property type="entry name" value="zf-C4"/>
    <property type="match status" value="1"/>
</dbReference>
<gene>
    <name evidence="11" type="ORF">ONB1V03_LOCUS9123</name>
</gene>
<dbReference type="OrthoDB" id="6355676at2759"/>
<reference evidence="11" key="1">
    <citation type="submission" date="2020-11" db="EMBL/GenBank/DDBJ databases">
        <authorList>
            <person name="Tran Van P."/>
        </authorList>
    </citation>
    <scope>NUCLEOTIDE SEQUENCE</scope>
</reference>
<feature type="domain" description="Nuclear receptor" evidence="10">
    <location>
        <begin position="7"/>
        <end position="83"/>
    </location>
</feature>
<dbReference type="InterPro" id="IPR001628">
    <property type="entry name" value="Znf_hrmn_rcpt"/>
</dbReference>
<dbReference type="InterPro" id="IPR050234">
    <property type="entry name" value="Nuclear_hormone_rcpt_NR1"/>
</dbReference>
<dbReference type="SUPFAM" id="SSF57716">
    <property type="entry name" value="Glucocorticoid receptor-like (DNA-binding domain)"/>
    <property type="match status" value="1"/>
</dbReference>
<dbReference type="GO" id="GO:0030154">
    <property type="term" value="P:cell differentiation"/>
    <property type="evidence" value="ECO:0007669"/>
    <property type="project" value="TreeGrafter"/>
</dbReference>
<keyword evidence="3" id="KW-0862">Zinc</keyword>
<dbReference type="PROSITE" id="PS51030">
    <property type="entry name" value="NUCLEAR_REC_DBD_2"/>
    <property type="match status" value="1"/>
</dbReference>
<sequence>MSNKIVDKVCTICDGNKTICRNFGAITCDSCKSFFRRTALITRPLICPSDGKCNITTATRKCCQKCRLNKCFAVGMKKEFIRDVEANELRKQLIKENKHKSQQNNENNSVDKPIDNSVDNVINDTSNETKLSDETYAQEIETYAQEIEALIEDSLNISDEALSEQIMEIESYVIKDTNVEKVAQNTNPLAVIPIFKEITDYNGINHLESNRISELLSASNVINYPFSSNITEITDYDLFVRLMAPGSDTYDEHTTICFPIEVVKHRNMEIFNKTKPIVDRLLTEWQHDSVIMELLTAIIIFNPNAPNVT</sequence>
<evidence type="ECO:0000256" key="9">
    <source>
        <dbReference type="SAM" id="MobiDB-lite"/>
    </source>
</evidence>
<keyword evidence="2" id="KW-0863">Zinc-finger</keyword>
<dbReference type="PRINTS" id="PR00047">
    <property type="entry name" value="STROIDFINGER"/>
</dbReference>
<keyword evidence="8" id="KW-0539">Nucleus</keyword>
<keyword evidence="1" id="KW-0479">Metal-binding</keyword>
<dbReference type="PANTHER" id="PTHR24082">
    <property type="entry name" value="NUCLEAR HORMONE RECEPTOR"/>
    <property type="match status" value="1"/>
</dbReference>
<evidence type="ECO:0000256" key="7">
    <source>
        <dbReference type="ARBA" id="ARBA00023170"/>
    </source>
</evidence>
<evidence type="ECO:0000256" key="3">
    <source>
        <dbReference type="ARBA" id="ARBA00022833"/>
    </source>
</evidence>
<evidence type="ECO:0000256" key="5">
    <source>
        <dbReference type="ARBA" id="ARBA00023125"/>
    </source>
</evidence>
<evidence type="ECO:0000256" key="8">
    <source>
        <dbReference type="ARBA" id="ARBA00023242"/>
    </source>
</evidence>
<evidence type="ECO:0000256" key="4">
    <source>
        <dbReference type="ARBA" id="ARBA00023015"/>
    </source>
</evidence>
<evidence type="ECO:0000313" key="12">
    <source>
        <dbReference type="Proteomes" id="UP000728032"/>
    </source>
</evidence>
<dbReference type="Proteomes" id="UP000728032">
    <property type="component" value="Unassembled WGS sequence"/>
</dbReference>
<evidence type="ECO:0000256" key="6">
    <source>
        <dbReference type="ARBA" id="ARBA00023163"/>
    </source>
</evidence>
<proteinExistence type="predicted"/>
<dbReference type="AlphaFoldDB" id="A0A7R9M2R9"/>
<dbReference type="Gene3D" id="3.30.50.10">
    <property type="entry name" value="Erythroid Transcription Factor GATA-1, subunit A"/>
    <property type="match status" value="1"/>
</dbReference>
<protein>
    <recommendedName>
        <fullName evidence="10">Nuclear receptor domain-containing protein</fullName>
    </recommendedName>
</protein>
<feature type="region of interest" description="Disordered" evidence="9">
    <location>
        <begin position="95"/>
        <end position="130"/>
    </location>
</feature>
<keyword evidence="7" id="KW-0675">Receptor</keyword>
<dbReference type="InterPro" id="IPR013088">
    <property type="entry name" value="Znf_NHR/GATA"/>
</dbReference>
<dbReference type="GO" id="GO:0000978">
    <property type="term" value="F:RNA polymerase II cis-regulatory region sequence-specific DNA binding"/>
    <property type="evidence" value="ECO:0007669"/>
    <property type="project" value="TreeGrafter"/>
</dbReference>
<keyword evidence="4" id="KW-0805">Transcription regulation</keyword>
<dbReference type="GO" id="GO:0045944">
    <property type="term" value="P:positive regulation of transcription by RNA polymerase II"/>
    <property type="evidence" value="ECO:0007669"/>
    <property type="project" value="TreeGrafter"/>
</dbReference>
<accession>A0A7R9M2R9</accession>
<keyword evidence="5" id="KW-0238">DNA-binding</keyword>
<dbReference type="PROSITE" id="PS00031">
    <property type="entry name" value="NUCLEAR_REC_DBD_1"/>
    <property type="match status" value="1"/>
</dbReference>
<organism evidence="11">
    <name type="scientific">Oppiella nova</name>
    <dbReference type="NCBI Taxonomy" id="334625"/>
    <lineage>
        <taxon>Eukaryota</taxon>
        <taxon>Metazoa</taxon>
        <taxon>Ecdysozoa</taxon>
        <taxon>Arthropoda</taxon>
        <taxon>Chelicerata</taxon>
        <taxon>Arachnida</taxon>
        <taxon>Acari</taxon>
        <taxon>Acariformes</taxon>
        <taxon>Sarcoptiformes</taxon>
        <taxon>Oribatida</taxon>
        <taxon>Brachypylina</taxon>
        <taxon>Oppioidea</taxon>
        <taxon>Oppiidae</taxon>
        <taxon>Oppiella</taxon>
    </lineage>
</organism>
<feature type="compositionally biased region" description="Polar residues" evidence="9">
    <location>
        <begin position="117"/>
        <end position="129"/>
    </location>
</feature>
<evidence type="ECO:0000256" key="1">
    <source>
        <dbReference type="ARBA" id="ARBA00022723"/>
    </source>
</evidence>
<dbReference type="EMBL" id="CAJPVJ010005567">
    <property type="protein sequence ID" value="CAG2169649.1"/>
    <property type="molecule type" value="Genomic_DNA"/>
</dbReference>
<dbReference type="GO" id="GO:0004879">
    <property type="term" value="F:nuclear receptor activity"/>
    <property type="evidence" value="ECO:0007669"/>
    <property type="project" value="TreeGrafter"/>
</dbReference>
<dbReference type="GO" id="GO:0008270">
    <property type="term" value="F:zinc ion binding"/>
    <property type="evidence" value="ECO:0007669"/>
    <property type="project" value="UniProtKB-KW"/>
</dbReference>
<evidence type="ECO:0000259" key="10">
    <source>
        <dbReference type="PROSITE" id="PS51030"/>
    </source>
</evidence>
<keyword evidence="12" id="KW-1185">Reference proteome</keyword>
<name>A0A7R9M2R9_9ACAR</name>
<dbReference type="EMBL" id="OC920392">
    <property type="protein sequence ID" value="CAD7652462.1"/>
    <property type="molecule type" value="Genomic_DNA"/>
</dbReference>
<keyword evidence="6" id="KW-0804">Transcription</keyword>
<evidence type="ECO:0000313" key="11">
    <source>
        <dbReference type="EMBL" id="CAD7652462.1"/>
    </source>
</evidence>
<evidence type="ECO:0000256" key="2">
    <source>
        <dbReference type="ARBA" id="ARBA00022771"/>
    </source>
</evidence>
<dbReference type="PANTHER" id="PTHR24082:SF283">
    <property type="entry name" value="NUCLEAR HORMONE RECEPTOR HR96"/>
    <property type="match status" value="1"/>
</dbReference>
<dbReference type="SMART" id="SM00399">
    <property type="entry name" value="ZnF_C4"/>
    <property type="match status" value="1"/>
</dbReference>
<feature type="non-terminal residue" evidence="11">
    <location>
        <position position="1"/>
    </location>
</feature>